<gene>
    <name evidence="2" type="ORF">CP972_33270</name>
</gene>
<dbReference type="GeneID" id="95539343"/>
<organism evidence="2 3">
    <name type="scientific">Streptomyces prasinus</name>
    <dbReference type="NCBI Taxonomy" id="67345"/>
    <lineage>
        <taxon>Bacteria</taxon>
        <taxon>Bacillati</taxon>
        <taxon>Actinomycetota</taxon>
        <taxon>Actinomycetes</taxon>
        <taxon>Kitasatosporales</taxon>
        <taxon>Streptomycetaceae</taxon>
        <taxon>Streptomyces</taxon>
    </lineage>
</organism>
<proteinExistence type="predicted"/>
<protein>
    <submittedName>
        <fullName evidence="2">Uncharacterized protein</fullName>
    </submittedName>
</protein>
<name>A0ABX6B3W3_9ACTN</name>
<keyword evidence="3" id="KW-1185">Reference proteome</keyword>
<evidence type="ECO:0000313" key="2">
    <source>
        <dbReference type="EMBL" id="QEV09832.1"/>
    </source>
</evidence>
<dbReference type="RefSeq" id="WP_055606021.1">
    <property type="nucleotide sequence ID" value="NZ_CP023697.1"/>
</dbReference>
<feature type="compositionally biased region" description="Polar residues" evidence="1">
    <location>
        <begin position="1"/>
        <end position="12"/>
    </location>
</feature>
<feature type="region of interest" description="Disordered" evidence="1">
    <location>
        <begin position="1"/>
        <end position="61"/>
    </location>
</feature>
<sequence length="61" mass="5963">MHDQAFSPSGSGTALPRVPGVSGGPARPGAVRGLSGARFPGPRSAPPPVVAGKAAGMRDEN</sequence>
<reference evidence="2 3" key="1">
    <citation type="submission" date="2017-09" db="EMBL/GenBank/DDBJ databases">
        <authorList>
            <person name="Lee N."/>
            <person name="Cho B.-K."/>
        </authorList>
    </citation>
    <scope>NUCLEOTIDE SEQUENCE [LARGE SCALE GENOMIC DNA]</scope>
    <source>
        <strain evidence="2 3">ATCC 13879</strain>
    </source>
</reference>
<evidence type="ECO:0000313" key="3">
    <source>
        <dbReference type="Proteomes" id="UP000326041"/>
    </source>
</evidence>
<dbReference type="EMBL" id="CP023697">
    <property type="protein sequence ID" value="QEV09832.1"/>
    <property type="molecule type" value="Genomic_DNA"/>
</dbReference>
<dbReference type="Proteomes" id="UP000326041">
    <property type="component" value="Chromosome"/>
</dbReference>
<evidence type="ECO:0000256" key="1">
    <source>
        <dbReference type="SAM" id="MobiDB-lite"/>
    </source>
</evidence>
<accession>A0ABX6B3W3</accession>